<dbReference type="InterPro" id="IPR046347">
    <property type="entry name" value="bZIP_sf"/>
</dbReference>
<organism evidence="6 7">
    <name type="scientific">Tribonema minus</name>
    <dbReference type="NCBI Taxonomy" id="303371"/>
    <lineage>
        <taxon>Eukaryota</taxon>
        <taxon>Sar</taxon>
        <taxon>Stramenopiles</taxon>
        <taxon>Ochrophyta</taxon>
        <taxon>PX clade</taxon>
        <taxon>Xanthophyceae</taxon>
        <taxon>Tribonematales</taxon>
        <taxon>Tribonemataceae</taxon>
        <taxon>Tribonema</taxon>
    </lineage>
</organism>
<gene>
    <name evidence="6" type="ORF">JKP88DRAFT_204837</name>
</gene>
<dbReference type="InterPro" id="IPR000014">
    <property type="entry name" value="PAS"/>
</dbReference>
<dbReference type="Pfam" id="PF13426">
    <property type="entry name" value="PAS_9"/>
    <property type="match status" value="1"/>
</dbReference>
<protein>
    <recommendedName>
        <fullName evidence="5">BZIP domain-containing protein</fullName>
    </recommendedName>
</protein>
<evidence type="ECO:0000256" key="2">
    <source>
        <dbReference type="ARBA" id="ARBA00022643"/>
    </source>
</evidence>
<feature type="compositionally biased region" description="Basic residues" evidence="4">
    <location>
        <begin position="120"/>
        <end position="132"/>
    </location>
</feature>
<evidence type="ECO:0000256" key="1">
    <source>
        <dbReference type="ARBA" id="ARBA00022630"/>
    </source>
</evidence>
<dbReference type="Gene3D" id="3.30.450.20">
    <property type="entry name" value="PAS domain"/>
    <property type="match status" value="1"/>
</dbReference>
<dbReference type="EMBL" id="JAFCMP010000019">
    <property type="protein sequence ID" value="KAG5191468.1"/>
    <property type="molecule type" value="Genomic_DNA"/>
</dbReference>
<feature type="region of interest" description="Disordered" evidence="4">
    <location>
        <begin position="1"/>
        <end position="132"/>
    </location>
</feature>
<accession>A0A836CN81</accession>
<reference evidence="6" key="1">
    <citation type="submission" date="2021-02" db="EMBL/GenBank/DDBJ databases">
        <title>First Annotated Genome of the Yellow-green Alga Tribonema minus.</title>
        <authorList>
            <person name="Mahan K.M."/>
        </authorList>
    </citation>
    <scope>NUCLEOTIDE SEQUENCE</scope>
    <source>
        <strain evidence="6">UTEX B ZZ1240</strain>
    </source>
</reference>
<sequence length="543" mass="57050">MLGAASLLQQQAQLLQQQQQQSIAGAPLRSPGSGHSRGGGDNDGCSDSEEEYGFSMGDALTEDNLAHRDGTEAPPPANSGGRKGAKAGKHAATSDDGSGAPTARRGQMSMDEKAEASRDRNRKHARNTRLRKKAYIEELERTVQQLTAERDAAAAAKAAEGARAAQLQSVRFSVLQMALFYRAAGNTCRADWATALEESFTCVLPITPYRSFPSAEVVSGQRMIVGIDAMIADVASLALMVESVGRCRPSERRVQVQYYAGPEDAITSGDMLSCRWMLRTENAAACGALCECHAQGMLRARYSPSHKLAHLELAFDVMGFMQQLQRASGLEDFRVVPNTLAMAQAPCDADARFITTAEPPYLIVHASPAWCRLCGYASEEAVGRTAALLQGPATDRAAVARFMGAVRARHCCSMEVVNYTKAGVPFANYIVAYPLSTDGRVTHYLATISAAAKPPPPAAATVAAVSALAAPAPAVAATALLPQGGLAMSVMPPLGAGATLPQIMPNGGSGGAAAGVAATGFRRRKTEVVTPLPTPAAPPLGWQ</sequence>
<dbReference type="SUPFAM" id="SSF55785">
    <property type="entry name" value="PYP-like sensor domain (PAS domain)"/>
    <property type="match status" value="1"/>
</dbReference>
<dbReference type="PANTHER" id="PTHR47429">
    <property type="entry name" value="PROTEIN TWIN LOV 1"/>
    <property type="match status" value="1"/>
</dbReference>
<evidence type="ECO:0000313" key="6">
    <source>
        <dbReference type="EMBL" id="KAG5191468.1"/>
    </source>
</evidence>
<dbReference type="Gene3D" id="1.20.5.170">
    <property type="match status" value="1"/>
</dbReference>
<dbReference type="Proteomes" id="UP000664859">
    <property type="component" value="Unassembled WGS sequence"/>
</dbReference>
<comment type="caution">
    <text evidence="6">The sequence shown here is derived from an EMBL/GenBank/DDBJ whole genome shotgun (WGS) entry which is preliminary data.</text>
</comment>
<evidence type="ECO:0000256" key="4">
    <source>
        <dbReference type="SAM" id="MobiDB-lite"/>
    </source>
</evidence>
<dbReference type="InterPro" id="IPR004827">
    <property type="entry name" value="bZIP"/>
</dbReference>
<feature type="domain" description="BZIP" evidence="5">
    <location>
        <begin position="111"/>
        <end position="151"/>
    </location>
</feature>
<dbReference type="InterPro" id="IPR035965">
    <property type="entry name" value="PAS-like_dom_sf"/>
</dbReference>
<feature type="compositionally biased region" description="Basic and acidic residues" evidence="4">
    <location>
        <begin position="110"/>
        <end position="119"/>
    </location>
</feature>
<dbReference type="AlphaFoldDB" id="A0A836CN81"/>
<evidence type="ECO:0000313" key="7">
    <source>
        <dbReference type="Proteomes" id="UP000664859"/>
    </source>
</evidence>
<dbReference type="SUPFAM" id="SSF57959">
    <property type="entry name" value="Leucine zipper domain"/>
    <property type="match status" value="1"/>
</dbReference>
<dbReference type="GO" id="GO:0005634">
    <property type="term" value="C:nucleus"/>
    <property type="evidence" value="ECO:0007669"/>
    <property type="project" value="TreeGrafter"/>
</dbReference>
<dbReference type="NCBIfam" id="TIGR00229">
    <property type="entry name" value="sensory_box"/>
    <property type="match status" value="1"/>
</dbReference>
<feature type="compositionally biased region" description="Low complexity" evidence="4">
    <location>
        <begin position="1"/>
        <end position="34"/>
    </location>
</feature>
<keyword evidence="3" id="KW-0157">Chromophore</keyword>
<keyword evidence="1" id="KW-0285">Flavoprotein</keyword>
<keyword evidence="2" id="KW-0288">FMN</keyword>
<evidence type="ECO:0000256" key="3">
    <source>
        <dbReference type="ARBA" id="ARBA00022991"/>
    </source>
</evidence>
<keyword evidence="7" id="KW-1185">Reference proteome</keyword>
<name>A0A836CN81_9STRA</name>
<dbReference type="CDD" id="cd14809">
    <property type="entry name" value="bZIP_AUREO-like"/>
    <property type="match status" value="1"/>
</dbReference>
<dbReference type="PANTHER" id="PTHR47429:SF2">
    <property type="entry name" value="PROTEIN TWIN LOV 1"/>
    <property type="match status" value="1"/>
</dbReference>
<dbReference type="OrthoDB" id="447251at2759"/>
<dbReference type="PROSITE" id="PS50217">
    <property type="entry name" value="BZIP"/>
    <property type="match status" value="1"/>
</dbReference>
<evidence type="ECO:0000259" key="5">
    <source>
        <dbReference type="PROSITE" id="PS50217"/>
    </source>
</evidence>
<proteinExistence type="predicted"/>
<dbReference type="GO" id="GO:0003700">
    <property type="term" value="F:DNA-binding transcription factor activity"/>
    <property type="evidence" value="ECO:0007669"/>
    <property type="project" value="InterPro"/>
</dbReference>